<feature type="transmembrane region" description="Helical" evidence="1">
    <location>
        <begin position="6"/>
        <end position="27"/>
    </location>
</feature>
<dbReference type="Proteomes" id="UP001596067">
    <property type="component" value="Unassembled WGS sequence"/>
</dbReference>
<dbReference type="EMBL" id="JBHSOD010000160">
    <property type="protein sequence ID" value="MFC5891160.1"/>
    <property type="molecule type" value="Genomic_DNA"/>
</dbReference>
<gene>
    <name evidence="2" type="ORF">ACFP0N_40050</name>
</gene>
<keyword evidence="1" id="KW-1133">Transmembrane helix</keyword>
<name>A0ABW1FB91_9ACTN</name>
<keyword evidence="1" id="KW-0812">Transmembrane</keyword>
<protein>
    <submittedName>
        <fullName evidence="2">Uncharacterized protein</fullName>
    </submittedName>
</protein>
<evidence type="ECO:0000313" key="2">
    <source>
        <dbReference type="EMBL" id="MFC5891160.1"/>
    </source>
</evidence>
<organism evidence="2 3">
    <name type="scientific">Kitasatospora aburaviensis</name>
    <dbReference type="NCBI Taxonomy" id="67265"/>
    <lineage>
        <taxon>Bacteria</taxon>
        <taxon>Bacillati</taxon>
        <taxon>Actinomycetota</taxon>
        <taxon>Actinomycetes</taxon>
        <taxon>Kitasatosporales</taxon>
        <taxon>Streptomycetaceae</taxon>
        <taxon>Kitasatospora</taxon>
    </lineage>
</organism>
<keyword evidence="1" id="KW-0472">Membrane</keyword>
<keyword evidence="3" id="KW-1185">Reference proteome</keyword>
<evidence type="ECO:0000313" key="3">
    <source>
        <dbReference type="Proteomes" id="UP001596067"/>
    </source>
</evidence>
<reference evidence="3" key="1">
    <citation type="journal article" date="2019" name="Int. J. Syst. Evol. Microbiol.">
        <title>The Global Catalogue of Microorganisms (GCM) 10K type strain sequencing project: providing services to taxonomists for standard genome sequencing and annotation.</title>
        <authorList>
            <consortium name="The Broad Institute Genomics Platform"/>
            <consortium name="The Broad Institute Genome Sequencing Center for Infectious Disease"/>
            <person name="Wu L."/>
            <person name="Ma J."/>
        </authorList>
    </citation>
    <scope>NUCLEOTIDE SEQUENCE [LARGE SCALE GENOMIC DNA]</scope>
    <source>
        <strain evidence="3">CGMCC 4.1469</strain>
    </source>
</reference>
<sequence length="280" mass="29958">MSDPSALFGLISGIGGALIGAAGGIYADRRRRTDERSTSVEVEKKELLEAIARARLSCRSWLTLTTQIAQGMSFSLPMSLESYDAVMSPTLQALTEAVYNLGRLGMPSEEEVHRKLGRPSGQAEEQGSAVRDIHAVAADLREKVLVGDQLTRETSRAIADDADRAATRLSKYLTDRATYFLGDIGPAAMAAQPGYPLSSPGLHHPIRNEQDEVGDSTFTPFWFAVPCQRALQGEDGGPSGVELAPGSWYLAVAEVAGGLLVQTEEGLRGVLEETVGIQRG</sequence>
<dbReference type="RefSeq" id="WP_313763506.1">
    <property type="nucleotide sequence ID" value="NZ_BAAAVH010000042.1"/>
</dbReference>
<comment type="caution">
    <text evidence="2">The sequence shown here is derived from an EMBL/GenBank/DDBJ whole genome shotgun (WGS) entry which is preliminary data.</text>
</comment>
<accession>A0ABW1FB91</accession>
<proteinExistence type="predicted"/>
<evidence type="ECO:0000256" key="1">
    <source>
        <dbReference type="SAM" id="Phobius"/>
    </source>
</evidence>